<evidence type="ECO:0000313" key="2">
    <source>
        <dbReference type="Proteomes" id="UP000516384"/>
    </source>
</evidence>
<sequence>MRGFGYQMQREERLIWVSEATYLGMPFSTLVSAIDEGLCSPFPHTNPNTRFKKPMSKYRWAFLSN</sequence>
<protein>
    <submittedName>
        <fullName evidence="1">Uncharacterized protein</fullName>
    </submittedName>
</protein>
<dbReference type="Proteomes" id="UP000516384">
    <property type="component" value="Chromosome"/>
</dbReference>
<evidence type="ECO:0000313" key="1">
    <source>
        <dbReference type="EMBL" id="QNR65076.1"/>
    </source>
</evidence>
<gene>
    <name evidence="1" type="ORF">IAQ67_14185</name>
</gene>
<name>A0A7H0Y1W8_9BACL</name>
<proteinExistence type="predicted"/>
<dbReference type="AlphaFoldDB" id="A0A7H0Y1W8"/>
<organism evidence="1 2">
    <name type="scientific">Paenibacillus peoriae</name>
    <dbReference type="NCBI Taxonomy" id="59893"/>
    <lineage>
        <taxon>Bacteria</taxon>
        <taxon>Bacillati</taxon>
        <taxon>Bacillota</taxon>
        <taxon>Bacilli</taxon>
        <taxon>Bacillales</taxon>
        <taxon>Paenibacillaceae</taxon>
        <taxon>Paenibacillus</taxon>
    </lineage>
</organism>
<dbReference type="EMBL" id="CP061172">
    <property type="protein sequence ID" value="QNR65076.1"/>
    <property type="molecule type" value="Genomic_DNA"/>
</dbReference>
<accession>A0A7H0Y1W8</accession>
<reference evidence="1 2" key="1">
    <citation type="submission" date="2020-09" db="EMBL/GenBank/DDBJ databases">
        <title>Characterization of Paenibacillus peoriae strain ZF390 with broad-spectrum antimicrobial activity as a potential biocontrol agent.</title>
        <authorList>
            <person name="Li L."/>
            <person name="Zhao Y."/>
            <person name="Li B."/>
            <person name="Xie X."/>
        </authorList>
    </citation>
    <scope>NUCLEOTIDE SEQUENCE [LARGE SCALE GENOMIC DNA]</scope>
    <source>
        <strain evidence="1 2">ZF390</strain>
    </source>
</reference>